<sequence>MGGSEAETPHQQSVKRRAHKQVANTEECANVKRKRHGWESQITPASPFWRGNPDGSIPCPPKKCGGCGKGKLELRRKYKDNWVTTLLKDAEDFTTDFKMPDADISQGCSSLPVPPKLFGGN</sequence>
<dbReference type="GO" id="GO:0046872">
    <property type="term" value="F:metal ion binding"/>
    <property type="evidence" value="ECO:0007669"/>
    <property type="project" value="UniProtKB-KW"/>
</dbReference>
<reference evidence="6 7" key="1">
    <citation type="journal article" date="2019" name="G3 (Bethesda)">
        <title>Sequencing of a Wild Apple (Malus baccata) Genome Unravels the Differences Between Cultivated and Wild Apple Species Regarding Disease Resistance and Cold Tolerance.</title>
        <authorList>
            <person name="Chen X."/>
        </authorList>
    </citation>
    <scope>NUCLEOTIDE SEQUENCE [LARGE SCALE GENOMIC DNA]</scope>
    <source>
        <strain evidence="7">cv. Shandingzi</strain>
        <tissue evidence="6">Leaves</tissue>
    </source>
</reference>
<dbReference type="PANTHER" id="PTHR12549:SF33">
    <property type="entry name" value="LYSINE-SPECIFIC DEMETHYLASE JMJ27"/>
    <property type="match status" value="1"/>
</dbReference>
<dbReference type="GO" id="GO:0006357">
    <property type="term" value="P:regulation of transcription by RNA polymerase II"/>
    <property type="evidence" value="ECO:0007669"/>
    <property type="project" value="TreeGrafter"/>
</dbReference>
<dbReference type="Proteomes" id="UP000315295">
    <property type="component" value="Unassembled WGS sequence"/>
</dbReference>
<keyword evidence="7" id="KW-1185">Reference proteome</keyword>
<evidence type="ECO:0000256" key="2">
    <source>
        <dbReference type="ARBA" id="ARBA00006801"/>
    </source>
</evidence>
<evidence type="ECO:0000256" key="1">
    <source>
        <dbReference type="ARBA" id="ARBA00004123"/>
    </source>
</evidence>
<protein>
    <submittedName>
        <fullName evidence="6">Uncharacterized protein</fullName>
    </submittedName>
</protein>
<organism evidence="6 7">
    <name type="scientific">Malus baccata</name>
    <name type="common">Siberian crab apple</name>
    <name type="synonym">Pyrus baccata</name>
    <dbReference type="NCBI Taxonomy" id="106549"/>
    <lineage>
        <taxon>Eukaryota</taxon>
        <taxon>Viridiplantae</taxon>
        <taxon>Streptophyta</taxon>
        <taxon>Embryophyta</taxon>
        <taxon>Tracheophyta</taxon>
        <taxon>Spermatophyta</taxon>
        <taxon>Magnoliopsida</taxon>
        <taxon>eudicotyledons</taxon>
        <taxon>Gunneridae</taxon>
        <taxon>Pentapetalae</taxon>
        <taxon>rosids</taxon>
        <taxon>fabids</taxon>
        <taxon>Rosales</taxon>
        <taxon>Rosaceae</taxon>
        <taxon>Amygdaloideae</taxon>
        <taxon>Maleae</taxon>
        <taxon>Malus</taxon>
    </lineage>
</organism>
<dbReference type="GO" id="GO:0000785">
    <property type="term" value="C:chromatin"/>
    <property type="evidence" value="ECO:0007669"/>
    <property type="project" value="TreeGrafter"/>
</dbReference>
<evidence type="ECO:0000256" key="5">
    <source>
        <dbReference type="SAM" id="MobiDB-lite"/>
    </source>
</evidence>
<proteinExistence type="inferred from homology"/>
<dbReference type="GO" id="GO:0032454">
    <property type="term" value="F:histone H3K9 demethylase activity"/>
    <property type="evidence" value="ECO:0007669"/>
    <property type="project" value="InterPro"/>
</dbReference>
<keyword evidence="4" id="KW-0539">Nucleus</keyword>
<feature type="region of interest" description="Disordered" evidence="5">
    <location>
        <begin position="1"/>
        <end position="54"/>
    </location>
</feature>
<dbReference type="AlphaFoldDB" id="A0A540LU60"/>
<keyword evidence="3" id="KW-0479">Metal-binding</keyword>
<evidence type="ECO:0000313" key="7">
    <source>
        <dbReference type="Proteomes" id="UP000315295"/>
    </source>
</evidence>
<dbReference type="EMBL" id="VIEB01000462">
    <property type="protein sequence ID" value="TQD90051.1"/>
    <property type="molecule type" value="Genomic_DNA"/>
</dbReference>
<name>A0A540LU60_MALBA</name>
<dbReference type="PANTHER" id="PTHR12549">
    <property type="entry name" value="JMJC DOMAIN-CONTAINING HISTONE DEMETHYLATION PROTEIN"/>
    <property type="match status" value="1"/>
</dbReference>
<dbReference type="GO" id="GO:0003712">
    <property type="term" value="F:transcription coregulator activity"/>
    <property type="evidence" value="ECO:0007669"/>
    <property type="project" value="TreeGrafter"/>
</dbReference>
<accession>A0A540LU60</accession>
<comment type="subcellular location">
    <subcellularLocation>
        <location evidence="1">Nucleus</location>
    </subcellularLocation>
</comment>
<dbReference type="GO" id="GO:0000118">
    <property type="term" value="C:histone deacetylase complex"/>
    <property type="evidence" value="ECO:0007669"/>
    <property type="project" value="TreeGrafter"/>
</dbReference>
<comment type="similarity">
    <text evidence="2">Belongs to the JARID1 histone demethylase family.</text>
</comment>
<evidence type="ECO:0000256" key="4">
    <source>
        <dbReference type="ARBA" id="ARBA00023242"/>
    </source>
</evidence>
<comment type="caution">
    <text evidence="6">The sequence shown here is derived from an EMBL/GenBank/DDBJ whole genome shotgun (WGS) entry which is preliminary data.</text>
</comment>
<evidence type="ECO:0000313" key="6">
    <source>
        <dbReference type="EMBL" id="TQD90051.1"/>
    </source>
</evidence>
<dbReference type="STRING" id="106549.A0A540LU60"/>
<dbReference type="GO" id="GO:0031490">
    <property type="term" value="F:chromatin DNA binding"/>
    <property type="evidence" value="ECO:0007669"/>
    <property type="project" value="TreeGrafter"/>
</dbReference>
<gene>
    <name evidence="6" type="ORF">C1H46_024366</name>
</gene>
<dbReference type="InterPro" id="IPR045109">
    <property type="entry name" value="LSDs-like"/>
</dbReference>
<evidence type="ECO:0000256" key="3">
    <source>
        <dbReference type="ARBA" id="ARBA00022723"/>
    </source>
</evidence>